<protein>
    <submittedName>
        <fullName evidence="2">Uncharacterized protein</fullName>
    </submittedName>
</protein>
<dbReference type="PROSITE" id="PS50005">
    <property type="entry name" value="TPR"/>
    <property type="match status" value="1"/>
</dbReference>
<comment type="caution">
    <text evidence="2">The sequence shown here is derived from an EMBL/GenBank/DDBJ whole genome shotgun (WGS) entry which is preliminary data.</text>
</comment>
<dbReference type="Proteomes" id="UP000215559">
    <property type="component" value="Unassembled WGS sequence"/>
</dbReference>
<dbReference type="PANTHER" id="PTHR10098">
    <property type="entry name" value="RAPSYN-RELATED"/>
    <property type="match status" value="1"/>
</dbReference>
<dbReference type="AlphaFoldDB" id="A0A235BRL3"/>
<dbReference type="Gene3D" id="1.25.40.10">
    <property type="entry name" value="Tetratricopeptide repeat domain"/>
    <property type="match status" value="3"/>
</dbReference>
<dbReference type="SMART" id="SM00028">
    <property type="entry name" value="TPR"/>
    <property type="match status" value="9"/>
</dbReference>
<proteinExistence type="predicted"/>
<sequence length="659" mass="73164">MTVMLTIGLCLAVCALTTLIVFFVSRAAAQRRIVRFESRLTKLERTASREALDQLRTMRYRVGTVYLDGLVFTSDKAVARLFSAGLHDAARANWDRALNNWGGARKSADGSEAVALDFLCGCCHILRGRAEEARTIMVTALKAASKQGNRAGKASCLFALGSLEEGERQYRQARFHFAASSELWRILGEVHEQTNSLTRLAEVIEKLGDTHRALEIRRHTLRLMEKSGDKKGMAAQYGAIGDIFARQGDMDQARAAHEDGLHLARQSGDRLAEAERLAAIGDIHLSQDSLKRALDVFERALKIYREVHKPYGQARVLYKLAVVHRRLGDQGIALEYYEYSLKLARRIGDRVLQARNLEGVASGCVTQGAFERALPLLEEAIKLDRETESTTNLVNHLVAFGKVLLEQHEFLKAEQCLKEALTLARHIGTAHAGIPGIFELSRALRGQGKDTEVLELLEKHKSRIRGLNNPKLEAALHSAVGLSYLALNRHDLAVSELKTVIDLRRKLSSKTELGRDLVNLGVALEGQGKADGGRSSIENGLRELHSAGAKTDEAWALCALAEVHMHAGRFRSVRQNLVRALELSREADDAQKEGDCLLGLGRLCVAERESDQARLCFEQAERIYSRLSVEEKLKQVRDELGRIPHSETGVQFLDDLARN</sequence>
<reference evidence="2 3" key="1">
    <citation type="submission" date="2017-07" db="EMBL/GenBank/DDBJ databases">
        <title>Recovery of genomes from metagenomes via a dereplication, aggregation, and scoring strategy.</title>
        <authorList>
            <person name="Sieber C.M."/>
            <person name="Probst A.J."/>
            <person name="Sharrar A."/>
            <person name="Thomas B.C."/>
            <person name="Hess M."/>
            <person name="Tringe S.G."/>
            <person name="Banfield J.F."/>
        </authorList>
    </citation>
    <scope>NUCLEOTIDE SEQUENCE [LARGE SCALE GENOMIC DNA]</scope>
    <source>
        <strain evidence="2">JGI_Cruoil_03_51_56</strain>
    </source>
</reference>
<organism evidence="2 3">
    <name type="scientific">candidate division WOR-3 bacterium JGI_Cruoil_03_51_56</name>
    <dbReference type="NCBI Taxonomy" id="1973747"/>
    <lineage>
        <taxon>Bacteria</taxon>
        <taxon>Bacteria division WOR-3</taxon>
    </lineage>
</organism>
<dbReference type="PANTHER" id="PTHR10098:SF108">
    <property type="entry name" value="TETRATRICOPEPTIDE REPEAT PROTEIN 28"/>
    <property type="match status" value="1"/>
</dbReference>
<evidence type="ECO:0000256" key="1">
    <source>
        <dbReference type="PROSITE-ProRule" id="PRU00339"/>
    </source>
</evidence>
<evidence type="ECO:0000313" key="3">
    <source>
        <dbReference type="Proteomes" id="UP000215559"/>
    </source>
</evidence>
<accession>A0A235BRL3</accession>
<feature type="repeat" description="TPR" evidence="1">
    <location>
        <begin position="274"/>
        <end position="307"/>
    </location>
</feature>
<dbReference type="SUPFAM" id="SSF48452">
    <property type="entry name" value="TPR-like"/>
    <property type="match status" value="3"/>
</dbReference>
<dbReference type="Pfam" id="PF13424">
    <property type="entry name" value="TPR_12"/>
    <property type="match status" value="3"/>
</dbReference>
<dbReference type="InterPro" id="IPR011990">
    <property type="entry name" value="TPR-like_helical_dom_sf"/>
</dbReference>
<keyword evidence="1" id="KW-0802">TPR repeat</keyword>
<dbReference type="InterPro" id="IPR019734">
    <property type="entry name" value="TPR_rpt"/>
</dbReference>
<name>A0A235BRL3_UNCW3</name>
<evidence type="ECO:0000313" key="2">
    <source>
        <dbReference type="EMBL" id="OYD14846.1"/>
    </source>
</evidence>
<gene>
    <name evidence="2" type="ORF">CH330_07325</name>
</gene>
<dbReference type="EMBL" id="NOZP01000134">
    <property type="protein sequence ID" value="OYD14846.1"/>
    <property type="molecule type" value="Genomic_DNA"/>
</dbReference>